<keyword evidence="2 5" id="KW-0808">Transferase</keyword>
<name>S5DQ41_9ACTN</name>
<evidence type="ECO:0000259" key="4">
    <source>
        <dbReference type="Pfam" id="PF13439"/>
    </source>
</evidence>
<evidence type="ECO:0000256" key="2">
    <source>
        <dbReference type="ARBA" id="ARBA00022679"/>
    </source>
</evidence>
<sequence>MKKNVLFVSPTFYQLPLTENIIKKHQYLDEVANVTVLAFSNQKIAFQESKTNFYLSKKVSSRILNYLKILLISYFQIPKLINKHNVEIVTFQDPITSFIGVYKIKKNFRNIKIVLESHGDFINTLELEKNLIFPAVYRKLFLKMASYTINKADILRAVSSSTEEQALSFDPSKRVVRFPAWVDFEIFSKVQASRSDEKDFKILFIGSVTDRKKPHLIVEAINKIKNKDIKLYVVGPTPNENYLSQLKELVHNYDLEDQVLFTGSVDRKSVMDHYADTNLMILPSVSEGLARVIFESQATACPVLVTDAPGMGDIVIDGQTGYIFESDNLESLTNKIQEIINNYNDAVHVGNNAKDFILSNYSADNFKFSFKKLFDTV</sequence>
<evidence type="ECO:0000259" key="3">
    <source>
        <dbReference type="Pfam" id="PF00534"/>
    </source>
</evidence>
<dbReference type="GO" id="GO:1901137">
    <property type="term" value="P:carbohydrate derivative biosynthetic process"/>
    <property type="evidence" value="ECO:0007669"/>
    <property type="project" value="UniProtKB-ARBA"/>
</dbReference>
<feature type="domain" description="Glycosyltransferase subfamily 4-like N-terminal" evidence="4">
    <location>
        <begin position="33"/>
        <end position="184"/>
    </location>
</feature>
<dbReference type="Pfam" id="PF00534">
    <property type="entry name" value="Glycos_transf_1"/>
    <property type="match status" value="1"/>
</dbReference>
<feature type="domain" description="Glycosyl transferase family 1" evidence="3">
    <location>
        <begin position="191"/>
        <end position="355"/>
    </location>
</feature>
<dbReference type="InterPro" id="IPR028098">
    <property type="entry name" value="Glyco_trans_4-like_N"/>
</dbReference>
<dbReference type="InterPro" id="IPR001296">
    <property type="entry name" value="Glyco_trans_1"/>
</dbReference>
<evidence type="ECO:0000313" key="5">
    <source>
        <dbReference type="EMBL" id="AGQ18950.1"/>
    </source>
</evidence>
<protein>
    <submittedName>
        <fullName evidence="5">Glycosyltransferase</fullName>
    </submittedName>
</protein>
<dbReference type="PANTHER" id="PTHR45947">
    <property type="entry name" value="SULFOQUINOVOSYL TRANSFERASE SQD2"/>
    <property type="match status" value="1"/>
</dbReference>
<dbReference type="AlphaFoldDB" id="S5DQ41"/>
<dbReference type="PANTHER" id="PTHR45947:SF3">
    <property type="entry name" value="SULFOQUINOVOSYL TRANSFERASE SQD2"/>
    <property type="match status" value="1"/>
</dbReference>
<accession>S5DQ41</accession>
<keyword evidence="1" id="KW-0328">Glycosyltransferase</keyword>
<evidence type="ECO:0000256" key="1">
    <source>
        <dbReference type="ARBA" id="ARBA00022676"/>
    </source>
</evidence>
<dbReference type="Gene3D" id="3.40.50.2000">
    <property type="entry name" value="Glycogen Phosphorylase B"/>
    <property type="match status" value="2"/>
</dbReference>
<dbReference type="SUPFAM" id="SSF53756">
    <property type="entry name" value="UDP-Glycosyltransferase/glycogen phosphorylase"/>
    <property type="match status" value="1"/>
</dbReference>
<dbReference type="EMBL" id="KC811117">
    <property type="protein sequence ID" value="AGQ18950.1"/>
    <property type="molecule type" value="Genomic_DNA"/>
</dbReference>
<proteinExistence type="predicted"/>
<organism evidence="5">
    <name type="scientific">Candidatus Actinomarina minuta</name>
    <dbReference type="NCBI Taxonomy" id="1389454"/>
    <lineage>
        <taxon>Bacteria</taxon>
        <taxon>Bacillati</taxon>
        <taxon>Actinomycetota</taxon>
        <taxon>Actinomycetes</taxon>
        <taxon>Candidatus Actinomarinidae</taxon>
        <taxon>Candidatus Actinomarinales</taxon>
        <taxon>Candidatus Actinomarineae</taxon>
        <taxon>Candidatus Actinomarinaceae</taxon>
        <taxon>Candidatus Actinomarina</taxon>
    </lineage>
</organism>
<dbReference type="InterPro" id="IPR050194">
    <property type="entry name" value="Glycosyltransferase_grp1"/>
</dbReference>
<dbReference type="CDD" id="cd03801">
    <property type="entry name" value="GT4_PimA-like"/>
    <property type="match status" value="1"/>
</dbReference>
<dbReference type="Pfam" id="PF13439">
    <property type="entry name" value="Glyco_transf_4"/>
    <property type="match status" value="1"/>
</dbReference>
<reference evidence="5" key="1">
    <citation type="journal article" date="2013" name="Sci. Rep.">
        <title>Metagenomics uncovers a new group of low GC and ultra-small marine Actinobacteria.</title>
        <authorList>
            <person name="Ghai R."/>
            <person name="Mizuno C.M."/>
            <person name="Picazo A."/>
            <person name="Camacho A."/>
            <person name="Rodriguez-Valera F."/>
        </authorList>
    </citation>
    <scope>NUCLEOTIDE SEQUENCE</scope>
</reference>
<dbReference type="GO" id="GO:0016757">
    <property type="term" value="F:glycosyltransferase activity"/>
    <property type="evidence" value="ECO:0007669"/>
    <property type="project" value="UniProtKB-KW"/>
</dbReference>